<dbReference type="InterPro" id="IPR011042">
    <property type="entry name" value="6-blade_b-propeller_TolB-like"/>
</dbReference>
<evidence type="ECO:0000259" key="1">
    <source>
        <dbReference type="Pfam" id="PF07995"/>
    </source>
</evidence>
<reference evidence="2" key="1">
    <citation type="submission" date="2020-05" db="EMBL/GenBank/DDBJ databases">
        <authorList>
            <person name="Zhu T."/>
            <person name="Keshari N."/>
            <person name="Lu X."/>
        </authorList>
    </citation>
    <scope>NUCLEOTIDE SEQUENCE</scope>
    <source>
        <strain evidence="2">NK1-12</strain>
    </source>
</reference>
<sequence>MAKLFWSSPQQAREIIPANRLFQPSPIPTATLTASNLTQAGNSYEFSVTYRDDRAIKVATLDSQDIRVTGPNGFNQFAQLVSVDRNRNGTPRQATYRITAPDGSWDSNDNGTYSVNLRRNQVTDTSGTSIQAGRLGRFQVQLANNGPLPTIQLARYAGGLQNPTDIVSAKDGSNRLYVLEQAGTIRTIANGTVQPSAFLDISDRVKSGGEEGLLSLAFPPDYASKRHFYVYYTNSNSDIVISRFRLQPGTNQADANSETILLTIPHPNFTNHNGGKLAFGPDGFLYIGVGDGGGAGDPNNNAQNPRSLLGKILRLDVEAPGVATYRIPSTNPFLAQTDPTDRYRDEIWALGLRNPWRISFDRQTNDLYIADVGQSQREEVNFQPANSRGGENYGWNIFEGTRPFSNGNATGLVAPLVEYDRSQGISVTGGYVYRGSEFPALQGIYFYGDFANGKIWGVRRNAGTVQNQLLLDSPYGISTFGEDEQGKLYVADYFNGDIYKLSGS</sequence>
<dbReference type="InterPro" id="IPR011041">
    <property type="entry name" value="Quinoprot_gluc/sorb_DH_b-prop"/>
</dbReference>
<dbReference type="PANTHER" id="PTHR19328">
    <property type="entry name" value="HEDGEHOG-INTERACTING PROTEIN"/>
    <property type="match status" value="1"/>
</dbReference>
<dbReference type="AlphaFoldDB" id="A0AA97AKM3"/>
<dbReference type="EMBL" id="CP053587">
    <property type="protein sequence ID" value="WNZ27959.1"/>
    <property type="molecule type" value="Genomic_DNA"/>
</dbReference>
<gene>
    <name evidence="2" type="ORF">HJG54_29930</name>
</gene>
<dbReference type="PANTHER" id="PTHR19328:SF75">
    <property type="entry name" value="ALDOSE SUGAR DEHYDROGENASE YLII"/>
    <property type="match status" value="1"/>
</dbReference>
<name>A0AA97AKM3_9CYAN</name>
<dbReference type="Gene3D" id="2.120.10.30">
    <property type="entry name" value="TolB, C-terminal domain"/>
    <property type="match status" value="1"/>
</dbReference>
<protein>
    <recommendedName>
        <fullName evidence="1">Glucose/Sorbosone dehydrogenase domain-containing protein</fullName>
    </recommendedName>
</protein>
<dbReference type="InterPro" id="IPR012938">
    <property type="entry name" value="Glc/Sorbosone_DH"/>
</dbReference>
<feature type="domain" description="Glucose/Sorbosone dehydrogenase" evidence="1">
    <location>
        <begin position="160"/>
        <end position="492"/>
    </location>
</feature>
<evidence type="ECO:0000313" key="2">
    <source>
        <dbReference type="EMBL" id="WNZ27959.1"/>
    </source>
</evidence>
<dbReference type="SUPFAM" id="SSF50952">
    <property type="entry name" value="Soluble quinoprotein glucose dehydrogenase"/>
    <property type="match status" value="1"/>
</dbReference>
<accession>A0AA97AKM3</accession>
<organism evidence="2">
    <name type="scientific">Leptolyngbya sp. NK1-12</name>
    <dbReference type="NCBI Taxonomy" id="2547451"/>
    <lineage>
        <taxon>Bacteria</taxon>
        <taxon>Bacillati</taxon>
        <taxon>Cyanobacteriota</taxon>
        <taxon>Cyanophyceae</taxon>
        <taxon>Leptolyngbyales</taxon>
        <taxon>Leptolyngbyaceae</taxon>
        <taxon>Leptolyngbya group</taxon>
        <taxon>Leptolyngbya</taxon>
    </lineage>
</organism>
<dbReference type="Pfam" id="PF07995">
    <property type="entry name" value="GSDH"/>
    <property type="match status" value="1"/>
</dbReference>
<proteinExistence type="predicted"/>